<evidence type="ECO:0000313" key="2">
    <source>
        <dbReference type="Proteomes" id="UP000356253"/>
    </source>
</evidence>
<keyword evidence="2" id="KW-1185">Reference proteome</keyword>
<evidence type="ECO:0000313" key="1">
    <source>
        <dbReference type="EMBL" id="VVU99427.1"/>
    </source>
</evidence>
<proteinExistence type="predicted"/>
<dbReference type="Proteomes" id="UP000356253">
    <property type="component" value="Unassembled WGS sequence"/>
</dbReference>
<keyword evidence="1" id="KW-0012">Acyltransferase</keyword>
<comment type="caution">
    <text evidence="1">The sequence shown here is derived from an EMBL/GenBank/DDBJ whole genome shotgun (WGS) entry which is preliminary data.</text>
</comment>
<organism evidence="1 2">
    <name type="scientific">Mesonia oceanica</name>
    <dbReference type="NCBI Taxonomy" id="2687242"/>
    <lineage>
        <taxon>Bacteria</taxon>
        <taxon>Pseudomonadati</taxon>
        <taxon>Bacteroidota</taxon>
        <taxon>Flavobacteriia</taxon>
        <taxon>Flavobacteriales</taxon>
        <taxon>Flavobacteriaceae</taxon>
        <taxon>Mesonia</taxon>
    </lineage>
</organism>
<protein>
    <submittedName>
        <fullName evidence="1">3-oxoacyl-[acyl-carrier-protein] synthase 2</fullName>
        <ecNumber evidence="1">2.3.1.179</ecNumber>
    </submittedName>
</protein>
<dbReference type="EC" id="2.3.1.179" evidence="1"/>
<dbReference type="EMBL" id="CABVMM010000002">
    <property type="protein sequence ID" value="VVU99427.1"/>
    <property type="molecule type" value="Genomic_DNA"/>
</dbReference>
<sequence>MYKQKPPVHIIDDEIIAPLGWGTSANLEQIKQQQTAIRKHDLNADNSFYAALFDDDLIQKKFRELSFFEAEVFTKLEKLLLLTVHQLIERNPSIDLEETILIISTTKGNVELLEASKNTTPEKVKLYSLGKTIQKYFNFKNNPITLSNACISGGLGLSVGKRLLEEKAYTHAIVLGGDVISHFTRSGFQLLQAMDTEICKPYDKNRKGINLGEAAAGVLLSTERQHSSIQIVGESTANDANHISGPSRTGEGLVKAISAALKEAKLAPSAIDCLSAHGTATHYNDAMEAKAFERLNLQHKPLTSYKAYYGHTFGASALIESILSVKSLQQNVLFPSLGCKEIGVEPVLNIQQEWEEKKSRYALKTASGFGGCNFAMIFKNLNNE</sequence>
<gene>
    <name evidence="1" type="primary">fabF_1</name>
    <name evidence="1" type="ORF">FVB9532_00681</name>
</gene>
<keyword evidence="1" id="KW-0808">Transferase</keyword>
<accession>A0AC61Y5N2</accession>
<reference evidence="1" key="1">
    <citation type="submission" date="2019-09" db="EMBL/GenBank/DDBJ databases">
        <authorList>
            <person name="Rodrigo-Torres L."/>
            <person name="Arahal R. D."/>
            <person name="Lucena T."/>
        </authorList>
    </citation>
    <scope>NUCLEOTIDE SEQUENCE</scope>
    <source>
        <strain evidence="1">ISS653</strain>
    </source>
</reference>
<name>A0AC61Y5N2_9FLAO</name>